<organism evidence="1">
    <name type="scientific">Tunturiibacter psychrotolerans</name>
    <dbReference type="NCBI Taxonomy" id="3069686"/>
    <lineage>
        <taxon>Bacteria</taxon>
        <taxon>Pseudomonadati</taxon>
        <taxon>Acidobacteriota</taxon>
        <taxon>Terriglobia</taxon>
        <taxon>Terriglobales</taxon>
        <taxon>Acidobacteriaceae</taxon>
        <taxon>Tunturiibacter</taxon>
    </lineage>
</organism>
<accession>A0AAU7ZLF9</accession>
<gene>
    <name evidence="1" type="ORF">RBB77_16525</name>
</gene>
<reference evidence="1" key="2">
    <citation type="journal article" date="2024" name="Environ. Microbiol.">
        <title>Genome analysis and description of Tunturibacter gen. nov. expands the diversity of Terriglobia in tundra soils.</title>
        <authorList>
            <person name="Messyasz A."/>
            <person name="Mannisto M.K."/>
            <person name="Kerkhof L.J."/>
            <person name="Haggblom M.M."/>
        </authorList>
    </citation>
    <scope>NUCLEOTIDE SEQUENCE</scope>
    <source>
        <strain evidence="1">X5P6</strain>
    </source>
</reference>
<evidence type="ECO:0000313" key="1">
    <source>
        <dbReference type="EMBL" id="XCB32039.1"/>
    </source>
</evidence>
<dbReference type="AlphaFoldDB" id="A0AAU7ZLF9"/>
<proteinExistence type="predicted"/>
<protein>
    <submittedName>
        <fullName evidence="1">Uncharacterized protein</fullName>
    </submittedName>
</protein>
<name>A0AAU7ZLF9_9BACT</name>
<sequence>MTNRMAGAMASGVVFSVVLLGAAGVGWGQGAKAMYPAMAPIEQYRVASVAEEVALARSAANVAVSRDAEVMVLGSHGYETAAKGTNGFVCLVERSWATNFDDPQFWNPKLRAPHCFNAAAARSVMPAYLKRTELVLSGMPKDQVEARMKEAVATKVIGAPEQGAMCYMMSKQGYLNDSVGHWHPHVMFFLPTTDAASWGANLDGSQVFAAQENPEAVTIFMVPVMTWSDGTMEEMK</sequence>
<dbReference type="EMBL" id="CP132942">
    <property type="protein sequence ID" value="XCB32039.1"/>
    <property type="molecule type" value="Genomic_DNA"/>
</dbReference>
<dbReference type="KEGG" id="tpsc:RBB77_16525"/>
<reference evidence="1" key="1">
    <citation type="submission" date="2023-08" db="EMBL/GenBank/DDBJ databases">
        <authorList>
            <person name="Messyasz A."/>
            <person name="Mannisto M.K."/>
            <person name="Kerkhof L.J."/>
            <person name="Haggblom M."/>
        </authorList>
    </citation>
    <scope>NUCLEOTIDE SEQUENCE</scope>
    <source>
        <strain evidence="1">X5P6</strain>
    </source>
</reference>
<dbReference type="RefSeq" id="WP_353062884.1">
    <property type="nucleotide sequence ID" value="NZ_CP132942.1"/>
</dbReference>